<dbReference type="AlphaFoldDB" id="A0A7L6AW81"/>
<dbReference type="EMBL" id="CP059265">
    <property type="protein sequence ID" value="QLQ33217.1"/>
    <property type="molecule type" value="Genomic_DNA"/>
</dbReference>
<organism evidence="2 3">
    <name type="scientific">Candidatus Thiothrix singaporensis</name>
    <dbReference type="NCBI Taxonomy" id="2799669"/>
    <lineage>
        <taxon>Bacteria</taxon>
        <taxon>Pseudomonadati</taxon>
        <taxon>Pseudomonadota</taxon>
        <taxon>Gammaproteobacteria</taxon>
        <taxon>Thiotrichales</taxon>
        <taxon>Thiotrichaceae</taxon>
        <taxon>Thiothrix</taxon>
    </lineage>
</organism>
<evidence type="ECO:0000313" key="3">
    <source>
        <dbReference type="Proteomes" id="UP000510621"/>
    </source>
</evidence>
<dbReference type="Gene3D" id="1.10.238.160">
    <property type="match status" value="1"/>
</dbReference>
<dbReference type="Proteomes" id="UP000510621">
    <property type="component" value="Chromosome"/>
</dbReference>
<keyword evidence="3" id="KW-1185">Reference proteome</keyword>
<dbReference type="InterPro" id="IPR010260">
    <property type="entry name" value="AlpA"/>
</dbReference>
<feature type="region of interest" description="Disordered" evidence="1">
    <location>
        <begin position="71"/>
        <end position="96"/>
    </location>
</feature>
<dbReference type="PANTHER" id="PTHR36154:SF1">
    <property type="entry name" value="DNA-BINDING TRANSCRIPTIONAL ACTIVATOR ALPA"/>
    <property type="match status" value="1"/>
</dbReference>
<name>A0A7L6AW81_9GAMM</name>
<feature type="compositionally biased region" description="Polar residues" evidence="1">
    <location>
        <begin position="84"/>
        <end position="94"/>
    </location>
</feature>
<evidence type="ECO:0000313" key="2">
    <source>
        <dbReference type="EMBL" id="QLQ33217.1"/>
    </source>
</evidence>
<accession>A0A7L6AW81</accession>
<reference evidence="2" key="1">
    <citation type="submission" date="2020-06" db="EMBL/GenBank/DDBJ databases">
        <title>Analysis procedures for assessing recovery of high quality, complete, closed genomes from Nanopore long read metagenome sequencing.</title>
        <authorList>
            <person name="Bessarab I."/>
            <person name="Arumugam K."/>
            <person name="Haryono M."/>
            <person name="Liu X."/>
            <person name="Roy S."/>
            <person name="Zuniga-Montanez R.E."/>
            <person name="Qiu G."/>
            <person name="Drautz-Moses D.I."/>
            <person name="Law Y.Y."/>
            <person name="Wuertz S."/>
            <person name="Lauro F.M."/>
            <person name="Huson D.H."/>
            <person name="Williams R.B."/>
        </authorList>
    </citation>
    <scope>NUCLEOTIDE SEQUENCE [LARGE SCALE GENOMIC DNA]</scope>
    <source>
        <strain evidence="2">SSD2</strain>
    </source>
</reference>
<dbReference type="KEGG" id="this:HZT40_18295"/>
<proteinExistence type="predicted"/>
<evidence type="ECO:0000256" key="1">
    <source>
        <dbReference type="SAM" id="MobiDB-lite"/>
    </source>
</evidence>
<gene>
    <name evidence="2" type="ORF">HZT40_18295</name>
</gene>
<dbReference type="InterPro" id="IPR052931">
    <property type="entry name" value="Prophage_regulatory_activator"/>
</dbReference>
<sequence>MQPESRTPKKIIRLRGAMERSGLSKTTIYRLSNDPASDFPKPVRPTPHTVGWYESEIDAWVESRRGVQHEPAACNDHMGGRLQRSPTTGRTPNCWSREGRIHSNFRWIPQGQSRECNVHPHSKAKHARVQTLAWRQDYYPQRPQSWGTQPDKGHALYH</sequence>
<protein>
    <submittedName>
        <fullName evidence="2">AlpA family phage regulatory protein</fullName>
    </submittedName>
</protein>
<dbReference type="PANTHER" id="PTHR36154">
    <property type="entry name" value="DNA-BINDING TRANSCRIPTIONAL ACTIVATOR ALPA"/>
    <property type="match status" value="1"/>
</dbReference>
<dbReference type="Pfam" id="PF05930">
    <property type="entry name" value="Phage_AlpA"/>
    <property type="match status" value="1"/>
</dbReference>